<evidence type="ECO:0000313" key="3">
    <source>
        <dbReference type="Proteomes" id="UP000467841"/>
    </source>
</evidence>
<keyword evidence="3" id="KW-1185">Reference proteome</keyword>
<feature type="compositionally biased region" description="Basic and acidic residues" evidence="1">
    <location>
        <begin position="1"/>
        <end position="31"/>
    </location>
</feature>
<proteinExistence type="predicted"/>
<dbReference type="Proteomes" id="UP000467841">
    <property type="component" value="Unassembled WGS sequence"/>
</dbReference>
<accession>A0A6D2IY39</accession>
<reference evidence="2" key="1">
    <citation type="submission" date="2020-01" db="EMBL/GenBank/DDBJ databases">
        <authorList>
            <person name="Mishra B."/>
        </authorList>
    </citation>
    <scope>NUCLEOTIDE SEQUENCE [LARGE SCALE GENOMIC DNA]</scope>
</reference>
<dbReference type="AlphaFoldDB" id="A0A6D2IY39"/>
<feature type="compositionally biased region" description="Basic and acidic residues" evidence="1">
    <location>
        <begin position="46"/>
        <end position="55"/>
    </location>
</feature>
<evidence type="ECO:0000256" key="1">
    <source>
        <dbReference type="SAM" id="MobiDB-lite"/>
    </source>
</evidence>
<dbReference type="OrthoDB" id="1929004at2759"/>
<name>A0A6D2IY39_9BRAS</name>
<evidence type="ECO:0000313" key="2">
    <source>
        <dbReference type="EMBL" id="CAA7032560.1"/>
    </source>
</evidence>
<feature type="region of interest" description="Disordered" evidence="1">
    <location>
        <begin position="1"/>
        <end position="97"/>
    </location>
</feature>
<protein>
    <submittedName>
        <fullName evidence="2">Uncharacterized protein</fullName>
    </submittedName>
</protein>
<dbReference type="Pfam" id="PF10714">
    <property type="entry name" value="LEA_6"/>
    <property type="match status" value="1"/>
</dbReference>
<sequence>MENEKKISKENEKNPPRATEQEEKERKDDISNIKGPYLDYDDLEDLQMRAKDPQEPKPVLRGGSADAPTPSGGVGRGGGAASSDLSSTGAINRQGVP</sequence>
<organism evidence="2 3">
    <name type="scientific">Microthlaspi erraticum</name>
    <dbReference type="NCBI Taxonomy" id="1685480"/>
    <lineage>
        <taxon>Eukaryota</taxon>
        <taxon>Viridiplantae</taxon>
        <taxon>Streptophyta</taxon>
        <taxon>Embryophyta</taxon>
        <taxon>Tracheophyta</taxon>
        <taxon>Spermatophyta</taxon>
        <taxon>Magnoliopsida</taxon>
        <taxon>eudicotyledons</taxon>
        <taxon>Gunneridae</taxon>
        <taxon>Pentapetalae</taxon>
        <taxon>rosids</taxon>
        <taxon>malvids</taxon>
        <taxon>Brassicales</taxon>
        <taxon>Brassicaceae</taxon>
        <taxon>Coluteocarpeae</taxon>
        <taxon>Microthlaspi</taxon>
    </lineage>
</organism>
<gene>
    <name evidence="2" type="ORF">MERR_LOCUS19795</name>
</gene>
<dbReference type="InterPro" id="IPR018930">
    <property type="entry name" value="LEA-18"/>
</dbReference>
<comment type="caution">
    <text evidence="2">The sequence shown here is derived from an EMBL/GenBank/DDBJ whole genome shotgun (WGS) entry which is preliminary data.</text>
</comment>
<dbReference type="EMBL" id="CACVBM020001123">
    <property type="protein sequence ID" value="CAA7032560.1"/>
    <property type="molecule type" value="Genomic_DNA"/>
</dbReference>